<keyword evidence="3" id="KW-1185">Reference proteome</keyword>
<sequence>MAIIRARHTYASRIPGYDAYYCGRYPPLLGPPFLLYLHILPLYGFFILHFLVHAHHTTLLVYTLFSAAFPKTFWLVRGTFESCFTCVASLGIYTILSSLLPTFPPPALRGSPHLSPSLKIQRFEYLSSQAHKNDVANVFF</sequence>
<accession>E4ZYF9</accession>
<proteinExistence type="predicted"/>
<dbReference type="InParanoid" id="E4ZYF9"/>
<organism evidence="3">
    <name type="scientific">Leptosphaeria maculans (strain JN3 / isolate v23.1.3 / race Av1-4-5-6-7-8)</name>
    <name type="common">Blackleg fungus</name>
    <name type="synonym">Phoma lingam</name>
    <dbReference type="NCBI Taxonomy" id="985895"/>
    <lineage>
        <taxon>Eukaryota</taxon>
        <taxon>Fungi</taxon>
        <taxon>Dikarya</taxon>
        <taxon>Ascomycota</taxon>
        <taxon>Pezizomycotina</taxon>
        <taxon>Dothideomycetes</taxon>
        <taxon>Pleosporomycetidae</taxon>
        <taxon>Pleosporales</taxon>
        <taxon>Pleosporineae</taxon>
        <taxon>Leptosphaeriaceae</taxon>
        <taxon>Plenodomus</taxon>
        <taxon>Plenodomus lingam/Leptosphaeria maculans species complex</taxon>
    </lineage>
</organism>
<dbReference type="VEuPathDB" id="FungiDB:LEMA_P107500.1"/>
<feature type="transmembrane region" description="Helical" evidence="1">
    <location>
        <begin position="82"/>
        <end position="103"/>
    </location>
</feature>
<dbReference type="HOGENOM" id="CLU_1835504_0_0_1"/>
<keyword evidence="1" id="KW-0472">Membrane</keyword>
<evidence type="ECO:0000256" key="1">
    <source>
        <dbReference type="SAM" id="Phobius"/>
    </source>
</evidence>
<protein>
    <submittedName>
        <fullName evidence="2">Predicted protein</fullName>
    </submittedName>
</protein>
<reference evidence="3" key="1">
    <citation type="journal article" date="2011" name="Nat. Commun.">
        <title>Effector diversification within compartments of the Leptosphaeria maculans genome affected by Repeat-Induced Point mutations.</title>
        <authorList>
            <person name="Rouxel T."/>
            <person name="Grandaubert J."/>
            <person name="Hane J.K."/>
            <person name="Hoede C."/>
            <person name="van de Wouw A.P."/>
            <person name="Couloux A."/>
            <person name="Dominguez V."/>
            <person name="Anthouard V."/>
            <person name="Bally P."/>
            <person name="Bourras S."/>
            <person name="Cozijnsen A.J."/>
            <person name="Ciuffetti L.M."/>
            <person name="Degrave A."/>
            <person name="Dilmaghani A."/>
            <person name="Duret L."/>
            <person name="Fudal I."/>
            <person name="Goodwin S.B."/>
            <person name="Gout L."/>
            <person name="Glaser N."/>
            <person name="Linglin J."/>
            <person name="Kema G.H.J."/>
            <person name="Lapalu N."/>
            <person name="Lawrence C.B."/>
            <person name="May K."/>
            <person name="Meyer M."/>
            <person name="Ollivier B."/>
            <person name="Poulain J."/>
            <person name="Schoch C.L."/>
            <person name="Simon A."/>
            <person name="Spatafora J.W."/>
            <person name="Stachowiak A."/>
            <person name="Turgeon B.G."/>
            <person name="Tyler B.M."/>
            <person name="Vincent D."/>
            <person name="Weissenbach J."/>
            <person name="Amselem J."/>
            <person name="Quesneville H."/>
            <person name="Oliver R.P."/>
            <person name="Wincker P."/>
            <person name="Balesdent M.-H."/>
            <person name="Howlett B.J."/>
        </authorList>
    </citation>
    <scope>NUCLEOTIDE SEQUENCE [LARGE SCALE GENOMIC DNA]</scope>
    <source>
        <strain evidence="3">JN3 / isolate v23.1.3 / race Av1-4-5-6-7-8</strain>
    </source>
</reference>
<keyword evidence="1" id="KW-1133">Transmembrane helix</keyword>
<evidence type="ECO:0000313" key="3">
    <source>
        <dbReference type="Proteomes" id="UP000002668"/>
    </source>
</evidence>
<keyword evidence="1" id="KW-0812">Transmembrane</keyword>
<feature type="transmembrane region" description="Helical" evidence="1">
    <location>
        <begin position="33"/>
        <end position="52"/>
    </location>
</feature>
<dbReference type="EMBL" id="FP929129">
    <property type="protein sequence ID" value="CBX96485.1"/>
    <property type="molecule type" value="Genomic_DNA"/>
</dbReference>
<dbReference type="AlphaFoldDB" id="E4ZYF9"/>
<name>E4ZYF9_LEPMJ</name>
<gene>
    <name evidence="2" type="ORF">LEMA_P107500.1</name>
</gene>
<evidence type="ECO:0000313" key="2">
    <source>
        <dbReference type="EMBL" id="CBX96485.1"/>
    </source>
</evidence>
<dbReference type="Proteomes" id="UP000002668">
    <property type="component" value="Genome"/>
</dbReference>